<organism evidence="3 4">
    <name type="scientific">Nocardia aurea</name>
    <dbReference type="NCBI Taxonomy" id="2144174"/>
    <lineage>
        <taxon>Bacteria</taxon>
        <taxon>Bacillati</taxon>
        <taxon>Actinomycetota</taxon>
        <taxon>Actinomycetes</taxon>
        <taxon>Mycobacteriales</taxon>
        <taxon>Nocardiaceae</taxon>
        <taxon>Nocardia</taxon>
    </lineage>
</organism>
<protein>
    <submittedName>
        <fullName evidence="3">Glutathione S-transferase C-terminal domain-containing protein</fullName>
    </submittedName>
</protein>
<proteinExistence type="predicted"/>
<dbReference type="SUPFAM" id="SSF47616">
    <property type="entry name" value="GST C-terminal domain-like"/>
    <property type="match status" value="1"/>
</dbReference>
<dbReference type="PROSITE" id="PS50405">
    <property type="entry name" value="GST_CTER"/>
    <property type="match status" value="1"/>
</dbReference>
<dbReference type="SUPFAM" id="SSF52833">
    <property type="entry name" value="Thioredoxin-like"/>
    <property type="match status" value="1"/>
</dbReference>
<comment type="caution">
    <text evidence="3">The sequence shown here is derived from an EMBL/GenBank/DDBJ whole genome shotgun (WGS) entry which is preliminary data.</text>
</comment>
<dbReference type="PANTHER" id="PTHR32419">
    <property type="entry name" value="GLUTATHIONYL-HYDROQUINONE REDUCTASE"/>
    <property type="match status" value="1"/>
</dbReference>
<dbReference type="PANTHER" id="PTHR32419:SF6">
    <property type="entry name" value="GLUTATHIONE S-TRANSFERASE OMEGA-LIKE 1-RELATED"/>
    <property type="match status" value="1"/>
</dbReference>
<dbReference type="InterPro" id="IPR036282">
    <property type="entry name" value="Glutathione-S-Trfase_C_sf"/>
</dbReference>
<dbReference type="Gene3D" id="3.40.30.10">
    <property type="entry name" value="Glutaredoxin"/>
    <property type="match status" value="1"/>
</dbReference>
<dbReference type="Gene3D" id="1.20.1050.10">
    <property type="match status" value="1"/>
</dbReference>
<gene>
    <name evidence="3" type="ORF">AB0I48_10175</name>
</gene>
<dbReference type="Pfam" id="PF13410">
    <property type="entry name" value="GST_C_2"/>
    <property type="match status" value="1"/>
</dbReference>
<evidence type="ECO:0000313" key="3">
    <source>
        <dbReference type="EMBL" id="MEV0707919.1"/>
    </source>
</evidence>
<dbReference type="RefSeq" id="WP_109525849.1">
    <property type="nucleotide sequence ID" value="NZ_JBEXKW010000015.1"/>
</dbReference>
<accession>A0ABV3FR64</accession>
<dbReference type="InterPro" id="IPR016639">
    <property type="entry name" value="GST_Omega/GSH"/>
</dbReference>
<feature type="region of interest" description="Disordered" evidence="1">
    <location>
        <begin position="1"/>
        <end position="31"/>
    </location>
</feature>
<reference evidence="3 4" key="1">
    <citation type="submission" date="2024-06" db="EMBL/GenBank/DDBJ databases">
        <title>The Natural Products Discovery Center: Release of the First 8490 Sequenced Strains for Exploring Actinobacteria Biosynthetic Diversity.</title>
        <authorList>
            <person name="Kalkreuter E."/>
            <person name="Kautsar S.A."/>
            <person name="Yang D."/>
            <person name="Bader C.D."/>
            <person name="Teijaro C.N."/>
            <person name="Fluegel L."/>
            <person name="Davis C.M."/>
            <person name="Simpson J.R."/>
            <person name="Lauterbach L."/>
            <person name="Steele A.D."/>
            <person name="Gui C."/>
            <person name="Meng S."/>
            <person name="Li G."/>
            <person name="Viehrig K."/>
            <person name="Ye F."/>
            <person name="Su P."/>
            <person name="Kiefer A.F."/>
            <person name="Nichols A."/>
            <person name="Cepeda A.J."/>
            <person name="Yan W."/>
            <person name="Fan B."/>
            <person name="Jiang Y."/>
            <person name="Adhikari A."/>
            <person name="Zheng C.-J."/>
            <person name="Schuster L."/>
            <person name="Cowan T.M."/>
            <person name="Smanski M.J."/>
            <person name="Chevrette M.G."/>
            <person name="De Carvalho L.P.S."/>
            <person name="Shen B."/>
        </authorList>
    </citation>
    <scope>NUCLEOTIDE SEQUENCE [LARGE SCALE GENOMIC DNA]</scope>
    <source>
        <strain evidence="3 4">NPDC050403</strain>
    </source>
</reference>
<dbReference type="InterPro" id="IPR010987">
    <property type="entry name" value="Glutathione-S-Trfase_C-like"/>
</dbReference>
<evidence type="ECO:0000256" key="1">
    <source>
        <dbReference type="SAM" id="MobiDB-lite"/>
    </source>
</evidence>
<feature type="domain" description="GST C-terminal" evidence="2">
    <location>
        <begin position="150"/>
        <end position="274"/>
    </location>
</feature>
<keyword evidence="4" id="KW-1185">Reference proteome</keyword>
<sequence>MPTNVFREQDAAPAASCDMPDSAAGVLRRPDGSIVRPPARFQGRLGTESFPAESGRYRLFVSWGCSWSNRAAITRKLKGLEGAVDISYSDDDPAALRAVWEAMEPGHRAGVPTLWDTRNRVIVSNDADAISRDLAIHFDELATKDIDLYPADLRAEIDEINEWLYDNVHSVIHILGHEAREDNHRDLITDSLRALGRLNDRLADRRYLNGEVLTESDVRLYVSLVRFECAYPGIFETNFLYPDGYPHLWAYARGLYAIPEFSSTTDFDIIRRNFAVAFAFLREHLVVPGGRSSRWD</sequence>
<dbReference type="Pfam" id="PF13409">
    <property type="entry name" value="GST_N_2"/>
    <property type="match status" value="1"/>
</dbReference>
<dbReference type="Proteomes" id="UP001551695">
    <property type="component" value="Unassembled WGS sequence"/>
</dbReference>
<dbReference type="EMBL" id="JBFAKC010000004">
    <property type="protein sequence ID" value="MEV0707919.1"/>
    <property type="molecule type" value="Genomic_DNA"/>
</dbReference>
<evidence type="ECO:0000313" key="4">
    <source>
        <dbReference type="Proteomes" id="UP001551695"/>
    </source>
</evidence>
<dbReference type="InterPro" id="IPR004045">
    <property type="entry name" value="Glutathione_S-Trfase_N"/>
</dbReference>
<evidence type="ECO:0000259" key="2">
    <source>
        <dbReference type="PROSITE" id="PS50405"/>
    </source>
</evidence>
<name>A0ABV3FR64_9NOCA</name>
<dbReference type="InterPro" id="IPR036249">
    <property type="entry name" value="Thioredoxin-like_sf"/>
</dbReference>